<reference evidence="4 5" key="1">
    <citation type="submission" date="2018-05" db="EMBL/GenBank/DDBJ databases">
        <title>Complete Genome Sequence of Deinococcus sp. strain 17bor-2.</title>
        <authorList>
            <person name="Srinivasan S."/>
        </authorList>
    </citation>
    <scope>NUCLEOTIDE SEQUENCE [LARGE SCALE GENOMIC DNA]</scope>
    <source>
        <strain evidence="4 5">17bor-2</strain>
    </source>
</reference>
<evidence type="ECO:0000259" key="3">
    <source>
        <dbReference type="PROSITE" id="PS50977"/>
    </source>
</evidence>
<sequence>MRTEEPLHPQTRRHLVNNERLRSSAIREFALHGLTGAKVSNIVANANLTQPSFYRLWASKEAAYQEIIEQTVRTWHTAAALVFESKVAWTPENLLEQLEASTFKLFRALTFDLDLTALVIRHQSNDGEDRKIYLSIYEQGFRDLQKNGVIQESFSPEVLGQAYFALTERFFYARLFTGKASPRETAHEVTLLMIRLLTDSPQSNAASS</sequence>
<proteinExistence type="predicted"/>
<dbReference type="Gene3D" id="1.10.357.10">
    <property type="entry name" value="Tetracycline Repressor, domain 2"/>
    <property type="match status" value="1"/>
</dbReference>
<dbReference type="InterPro" id="IPR001647">
    <property type="entry name" value="HTH_TetR"/>
</dbReference>
<dbReference type="SUPFAM" id="SSF46689">
    <property type="entry name" value="Homeodomain-like"/>
    <property type="match status" value="1"/>
</dbReference>
<dbReference type="Pfam" id="PF00440">
    <property type="entry name" value="TetR_N"/>
    <property type="match status" value="1"/>
</dbReference>
<dbReference type="GO" id="GO:0003677">
    <property type="term" value="F:DNA binding"/>
    <property type="evidence" value="ECO:0007669"/>
    <property type="project" value="UniProtKB-UniRule"/>
</dbReference>
<dbReference type="AlphaFoldDB" id="A0A2Z3JN75"/>
<accession>A0A2Z3JN75</accession>
<organism evidence="4 5">
    <name type="scientific">Deinococcus irradiatisoli</name>
    <dbReference type="NCBI Taxonomy" id="2202254"/>
    <lineage>
        <taxon>Bacteria</taxon>
        <taxon>Thermotogati</taxon>
        <taxon>Deinococcota</taxon>
        <taxon>Deinococci</taxon>
        <taxon>Deinococcales</taxon>
        <taxon>Deinococcaceae</taxon>
        <taxon>Deinococcus</taxon>
    </lineage>
</organism>
<dbReference type="PROSITE" id="PS50977">
    <property type="entry name" value="HTH_TETR_2"/>
    <property type="match status" value="1"/>
</dbReference>
<dbReference type="InterPro" id="IPR009057">
    <property type="entry name" value="Homeodomain-like_sf"/>
</dbReference>
<evidence type="ECO:0000256" key="1">
    <source>
        <dbReference type="ARBA" id="ARBA00023125"/>
    </source>
</evidence>
<keyword evidence="5" id="KW-1185">Reference proteome</keyword>
<dbReference type="KEGG" id="dez:DKM44_04960"/>
<name>A0A2Z3JN75_9DEIO</name>
<evidence type="ECO:0000313" key="4">
    <source>
        <dbReference type="EMBL" id="AWN22664.1"/>
    </source>
</evidence>
<dbReference type="EMBL" id="CP029494">
    <property type="protein sequence ID" value="AWN22664.1"/>
    <property type="molecule type" value="Genomic_DNA"/>
</dbReference>
<evidence type="ECO:0000313" key="5">
    <source>
        <dbReference type="Proteomes" id="UP000245368"/>
    </source>
</evidence>
<evidence type="ECO:0000256" key="2">
    <source>
        <dbReference type="PROSITE-ProRule" id="PRU00335"/>
    </source>
</evidence>
<keyword evidence="1 2" id="KW-0238">DNA-binding</keyword>
<dbReference type="OrthoDB" id="9812484at2"/>
<gene>
    <name evidence="4" type="ORF">DKM44_04960</name>
</gene>
<protein>
    <recommendedName>
        <fullName evidence="3">HTH tetR-type domain-containing protein</fullName>
    </recommendedName>
</protein>
<feature type="domain" description="HTH tetR-type" evidence="3">
    <location>
        <begin position="15"/>
        <end position="75"/>
    </location>
</feature>
<dbReference type="Proteomes" id="UP000245368">
    <property type="component" value="Chromosome"/>
</dbReference>
<feature type="DNA-binding region" description="H-T-H motif" evidence="2">
    <location>
        <begin position="38"/>
        <end position="57"/>
    </location>
</feature>